<dbReference type="AlphaFoldDB" id="X7ZWY3"/>
<keyword evidence="1" id="KW-0456">Lyase</keyword>
<organism evidence="1">
    <name type="scientific">Mycobacterium xenopi 4042</name>
    <dbReference type="NCBI Taxonomy" id="1299334"/>
    <lineage>
        <taxon>Bacteria</taxon>
        <taxon>Bacillati</taxon>
        <taxon>Actinomycetota</taxon>
        <taxon>Actinomycetes</taxon>
        <taxon>Mycobacteriales</taxon>
        <taxon>Mycobacteriaceae</taxon>
        <taxon>Mycobacterium</taxon>
    </lineage>
</organism>
<proteinExistence type="predicted"/>
<dbReference type="EMBL" id="JAOB01000069">
    <property type="protein sequence ID" value="EUA23228.1"/>
    <property type="molecule type" value="Genomic_DNA"/>
</dbReference>
<dbReference type="EC" id="4.3.2.2" evidence="1"/>
<reference evidence="1" key="1">
    <citation type="submission" date="2014-01" db="EMBL/GenBank/DDBJ databases">
        <authorList>
            <person name="Brown-Elliot B."/>
            <person name="Wallace R."/>
            <person name="Lenaerts A."/>
            <person name="Ordway D."/>
            <person name="DeGroote M.A."/>
            <person name="Parker T."/>
            <person name="Sizemore C."/>
            <person name="Tallon L.J."/>
            <person name="Sadzewicz L.K."/>
            <person name="Sengamalay N."/>
            <person name="Fraser C.M."/>
            <person name="Hine E."/>
            <person name="Shefchek K.A."/>
            <person name="Das S.P."/>
            <person name="Tettelin H."/>
        </authorList>
    </citation>
    <scope>NUCLEOTIDE SEQUENCE [LARGE SCALE GENOMIC DNA]</scope>
    <source>
        <strain evidence="1">4042</strain>
    </source>
</reference>
<comment type="caution">
    <text evidence="1">The sequence shown here is derived from an EMBL/GenBank/DDBJ whole genome shotgun (WGS) entry which is preliminary data.</text>
</comment>
<dbReference type="GO" id="GO:0016829">
    <property type="term" value="F:lyase activity"/>
    <property type="evidence" value="ECO:0007669"/>
    <property type="project" value="UniProtKB-KW"/>
</dbReference>
<sequence length="84" mass="9530">MIGEHAVAAALAMRDGGEPELLERLAADPGCRWTAARWTRCWPTGRPSSAPPTTRSTRWWRRSMRWSAATRMPPSTLRVRLCRP</sequence>
<gene>
    <name evidence="1" type="ORF">I553_5313</name>
</gene>
<name>X7ZWY3_MYCXE</name>
<accession>X7ZWY3</accession>
<evidence type="ECO:0000313" key="1">
    <source>
        <dbReference type="EMBL" id="EUA23228.1"/>
    </source>
</evidence>
<protein>
    <submittedName>
        <fullName evidence="1">Adenylosuccinate lyase domain protein</fullName>
        <ecNumber evidence="1">4.3.2.2</ecNumber>
    </submittedName>
</protein>